<evidence type="ECO:0000313" key="3">
    <source>
        <dbReference type="Proteomes" id="UP000679307"/>
    </source>
</evidence>
<dbReference type="Proteomes" id="UP000679307">
    <property type="component" value="Chromosome"/>
</dbReference>
<evidence type="ECO:0000313" key="2">
    <source>
        <dbReference type="EMBL" id="QVT79708.1"/>
    </source>
</evidence>
<keyword evidence="1" id="KW-0812">Transmembrane</keyword>
<dbReference type="EMBL" id="CP075371">
    <property type="protein sequence ID" value="QVT79708.1"/>
    <property type="molecule type" value="Genomic_DNA"/>
</dbReference>
<reference evidence="2 3" key="1">
    <citation type="submission" date="2021-05" db="EMBL/GenBank/DDBJ databases">
        <title>Complete genome of Nocardioides aquaticus KCTC 9944T isolated from meromictic and hypersaline Ekho Lake, Antarctica.</title>
        <authorList>
            <person name="Hwang K."/>
            <person name="Kim K.M."/>
            <person name="Choe H."/>
        </authorList>
    </citation>
    <scope>NUCLEOTIDE SEQUENCE [LARGE SCALE GENOMIC DNA]</scope>
    <source>
        <strain evidence="2 3">KCTC 9944</strain>
    </source>
</reference>
<proteinExistence type="predicted"/>
<dbReference type="RefSeq" id="WP_214059117.1">
    <property type="nucleotide sequence ID" value="NZ_BAAAHS010000068.1"/>
</dbReference>
<organism evidence="2 3">
    <name type="scientific">Nocardioides aquaticus</name>
    <dbReference type="NCBI Taxonomy" id="160826"/>
    <lineage>
        <taxon>Bacteria</taxon>
        <taxon>Bacillati</taxon>
        <taxon>Actinomycetota</taxon>
        <taxon>Actinomycetes</taxon>
        <taxon>Propionibacteriales</taxon>
        <taxon>Nocardioidaceae</taxon>
        <taxon>Nocardioides</taxon>
    </lineage>
</organism>
<keyword evidence="1" id="KW-1133">Transmembrane helix</keyword>
<feature type="transmembrane region" description="Helical" evidence="1">
    <location>
        <begin position="32"/>
        <end position="51"/>
    </location>
</feature>
<accession>A0ABX8EGT1</accession>
<gene>
    <name evidence="2" type="ORF">ENKNEFLB_02098</name>
</gene>
<keyword evidence="3" id="KW-1185">Reference proteome</keyword>
<feature type="transmembrane region" description="Helical" evidence="1">
    <location>
        <begin position="57"/>
        <end position="79"/>
    </location>
</feature>
<keyword evidence="1" id="KW-0472">Membrane</keyword>
<protein>
    <submittedName>
        <fullName evidence="2">Uncharacterized protein</fullName>
    </submittedName>
</protein>
<name>A0ABX8EGT1_9ACTN</name>
<sequence>MSRHAHEADAWGTFRNWHTEASLYREIYTRTVSALIAAFVIYLVAVFAGLANRDPAIFIVALIVLASSMRLLLVLPNAIRHWTEVRILFRVWQSPDGGEPSTHAAKTYNRLVFGIFATGMSSILLVAVLLGP</sequence>
<feature type="transmembrane region" description="Helical" evidence="1">
    <location>
        <begin position="111"/>
        <end position="130"/>
    </location>
</feature>
<evidence type="ECO:0000256" key="1">
    <source>
        <dbReference type="SAM" id="Phobius"/>
    </source>
</evidence>